<protein>
    <recommendedName>
        <fullName evidence="4">MFS transporter</fullName>
    </recommendedName>
</protein>
<sequence>MGAALAALPIPVLPVRTVAGLGWPAPTAEVPAGTAVVATLTRATLTTLATTLTGWPAGAAFGAILIARPVTGFRLAAVCAATGPPGCGKTPPRPFTRVTPAAFRTAALFAALIILAVIRSAVAEGFPISHGTIPLVMS</sequence>
<feature type="transmembrane region" description="Helical" evidence="1">
    <location>
        <begin position="44"/>
        <end position="67"/>
    </location>
</feature>
<keyword evidence="3" id="KW-1185">Reference proteome</keyword>
<dbReference type="EMBL" id="BAAAON010000002">
    <property type="protein sequence ID" value="GAA2176663.1"/>
    <property type="molecule type" value="Genomic_DNA"/>
</dbReference>
<proteinExistence type="predicted"/>
<evidence type="ECO:0000256" key="1">
    <source>
        <dbReference type="SAM" id="Phobius"/>
    </source>
</evidence>
<name>A0ABP5MPU6_9MICC</name>
<accession>A0ABP5MPU6</accession>
<gene>
    <name evidence="2" type="ORF">GCM10009784_24100</name>
</gene>
<keyword evidence="1" id="KW-0812">Transmembrane</keyword>
<evidence type="ECO:0000313" key="2">
    <source>
        <dbReference type="EMBL" id="GAA2176663.1"/>
    </source>
</evidence>
<keyword evidence="1" id="KW-0472">Membrane</keyword>
<feature type="transmembrane region" description="Helical" evidence="1">
    <location>
        <begin position="101"/>
        <end position="122"/>
    </location>
</feature>
<evidence type="ECO:0008006" key="4">
    <source>
        <dbReference type="Google" id="ProtNLM"/>
    </source>
</evidence>
<dbReference type="Proteomes" id="UP001500974">
    <property type="component" value="Unassembled WGS sequence"/>
</dbReference>
<comment type="caution">
    <text evidence="2">The sequence shown here is derived from an EMBL/GenBank/DDBJ whole genome shotgun (WGS) entry which is preliminary data.</text>
</comment>
<organism evidence="2 3">
    <name type="scientific">Arthrobacter parietis</name>
    <dbReference type="NCBI Taxonomy" id="271434"/>
    <lineage>
        <taxon>Bacteria</taxon>
        <taxon>Bacillati</taxon>
        <taxon>Actinomycetota</taxon>
        <taxon>Actinomycetes</taxon>
        <taxon>Micrococcales</taxon>
        <taxon>Micrococcaceae</taxon>
        <taxon>Arthrobacter</taxon>
    </lineage>
</organism>
<reference evidence="3" key="1">
    <citation type="journal article" date="2019" name="Int. J. Syst. Evol. Microbiol.">
        <title>The Global Catalogue of Microorganisms (GCM) 10K type strain sequencing project: providing services to taxonomists for standard genome sequencing and annotation.</title>
        <authorList>
            <consortium name="The Broad Institute Genomics Platform"/>
            <consortium name="The Broad Institute Genome Sequencing Center for Infectious Disease"/>
            <person name="Wu L."/>
            <person name="Ma J."/>
        </authorList>
    </citation>
    <scope>NUCLEOTIDE SEQUENCE [LARGE SCALE GENOMIC DNA]</scope>
    <source>
        <strain evidence="3">JCM 14917</strain>
    </source>
</reference>
<keyword evidence="1" id="KW-1133">Transmembrane helix</keyword>
<evidence type="ECO:0000313" key="3">
    <source>
        <dbReference type="Proteomes" id="UP001500974"/>
    </source>
</evidence>